<dbReference type="InterPro" id="IPR019680">
    <property type="entry name" value="Mediator_Med1"/>
</dbReference>
<evidence type="ECO:0000256" key="3">
    <source>
        <dbReference type="ARBA" id="ARBA00020612"/>
    </source>
</evidence>
<feature type="region of interest" description="Disordered" evidence="10">
    <location>
        <begin position="542"/>
        <end position="593"/>
    </location>
</feature>
<comment type="function">
    <text evidence="9">Component of the Mediator complex, a coactivator involved in the regulated transcription of nearly all RNA polymerase II-dependent genes. Mediator functions as a bridge to convey information from gene-specific regulatory proteins to the basal RNA polymerase II transcription machinery. Mediator is recruited to promoters by direct interactions with regulatory proteins and serves as a scaffold for the assembly of a functional preinitiation complex with RNA polymerase II and the general transcription factors.</text>
</comment>
<feature type="compositionally biased region" description="Low complexity" evidence="10">
    <location>
        <begin position="1190"/>
        <end position="1211"/>
    </location>
</feature>
<feature type="compositionally biased region" description="Polar residues" evidence="10">
    <location>
        <begin position="1220"/>
        <end position="1231"/>
    </location>
</feature>
<keyword evidence="5 9" id="KW-0010">Activator</keyword>
<dbReference type="GeneID" id="115879117"/>
<dbReference type="GO" id="GO:0045944">
    <property type="term" value="P:positive regulation of transcription by RNA polymerase II"/>
    <property type="evidence" value="ECO:0007669"/>
    <property type="project" value="UniProtKB-ARBA"/>
</dbReference>
<evidence type="ECO:0000256" key="8">
    <source>
        <dbReference type="ARBA" id="ARBA00031254"/>
    </source>
</evidence>
<dbReference type="InterPro" id="IPR051999">
    <property type="entry name" value="Mediator_complex_subunit_1"/>
</dbReference>
<dbReference type="PANTHER" id="PTHR12881">
    <property type="entry name" value="MEDIATOR OF RNA POLYMERASE II TRANSCRIPTION SUBUNIT 1"/>
    <property type="match status" value="1"/>
</dbReference>
<dbReference type="GO" id="GO:0003712">
    <property type="term" value="F:transcription coregulator activity"/>
    <property type="evidence" value="ECO:0007669"/>
    <property type="project" value="InterPro"/>
</dbReference>
<dbReference type="Proteomes" id="UP000504635">
    <property type="component" value="Unplaced"/>
</dbReference>
<feature type="region of interest" description="Disordered" evidence="10">
    <location>
        <begin position="727"/>
        <end position="779"/>
    </location>
</feature>
<keyword evidence="7 9" id="KW-0539">Nucleus</keyword>
<dbReference type="OrthoDB" id="2281547at2759"/>
<comment type="subcellular location">
    <subcellularLocation>
        <location evidence="1 9">Nucleus</location>
    </subcellularLocation>
</comment>
<keyword evidence="4 9" id="KW-0805">Transcription regulation</keyword>
<evidence type="ECO:0000256" key="4">
    <source>
        <dbReference type="ARBA" id="ARBA00023015"/>
    </source>
</evidence>
<feature type="compositionally biased region" description="Polar residues" evidence="10">
    <location>
        <begin position="576"/>
        <end position="586"/>
    </location>
</feature>
<feature type="region of interest" description="Disordered" evidence="10">
    <location>
        <begin position="810"/>
        <end position="1038"/>
    </location>
</feature>
<evidence type="ECO:0000256" key="5">
    <source>
        <dbReference type="ARBA" id="ARBA00023159"/>
    </source>
</evidence>
<evidence type="ECO:0000259" key="11">
    <source>
        <dbReference type="Pfam" id="PF10744"/>
    </source>
</evidence>
<dbReference type="FunCoup" id="A0A6J2XJF3">
    <property type="interactions" value="327"/>
</dbReference>
<evidence type="ECO:0000256" key="6">
    <source>
        <dbReference type="ARBA" id="ARBA00023163"/>
    </source>
</evidence>
<dbReference type="CTD" id="5469"/>
<dbReference type="InParanoid" id="A0A6J2XJF3"/>
<comment type="similarity">
    <text evidence="2 9">Belongs to the Mediator complex subunit 1 family.</text>
</comment>
<dbReference type="PANTHER" id="PTHR12881:SF10">
    <property type="entry name" value="MEDIATOR OF RNA POLYMERASE II TRANSCRIPTION SUBUNIT 1"/>
    <property type="match status" value="1"/>
</dbReference>
<dbReference type="RefSeq" id="XP_030751628.1">
    <property type="nucleotide sequence ID" value="XM_030895768.1"/>
</dbReference>
<feature type="region of interest" description="Disordered" evidence="10">
    <location>
        <begin position="1059"/>
        <end position="1278"/>
    </location>
</feature>
<feature type="compositionally biased region" description="Low complexity" evidence="10">
    <location>
        <begin position="906"/>
        <end position="922"/>
    </location>
</feature>
<accession>A0A6J2XJF3</accession>
<feature type="region of interest" description="Disordered" evidence="10">
    <location>
        <begin position="628"/>
        <end position="696"/>
    </location>
</feature>
<name>A0A6J2XJF3_SITOR</name>
<feature type="compositionally biased region" description="Gly residues" evidence="10">
    <location>
        <begin position="550"/>
        <end position="559"/>
    </location>
</feature>
<feature type="compositionally biased region" description="Low complexity" evidence="10">
    <location>
        <begin position="1163"/>
        <end position="1183"/>
    </location>
</feature>
<feature type="region of interest" description="Disordered" evidence="10">
    <location>
        <begin position="1454"/>
        <end position="1475"/>
    </location>
</feature>
<dbReference type="Pfam" id="PF10744">
    <property type="entry name" value="Med1"/>
    <property type="match status" value="1"/>
</dbReference>
<evidence type="ECO:0000256" key="10">
    <source>
        <dbReference type="SAM" id="MobiDB-lite"/>
    </source>
</evidence>
<evidence type="ECO:0000256" key="7">
    <source>
        <dbReference type="ARBA" id="ARBA00023242"/>
    </source>
</evidence>
<dbReference type="KEGG" id="soy:115879117"/>
<reference evidence="13" key="1">
    <citation type="submission" date="2025-08" db="UniProtKB">
        <authorList>
            <consortium name="RefSeq"/>
        </authorList>
    </citation>
    <scope>IDENTIFICATION</scope>
    <source>
        <tissue evidence="13">Gonads</tissue>
    </source>
</reference>
<feature type="compositionally biased region" description="Polar residues" evidence="10">
    <location>
        <begin position="664"/>
        <end position="692"/>
    </location>
</feature>
<feature type="compositionally biased region" description="Low complexity" evidence="10">
    <location>
        <begin position="1118"/>
        <end position="1148"/>
    </location>
</feature>
<evidence type="ECO:0000256" key="9">
    <source>
        <dbReference type="RuleBase" id="RU364059"/>
    </source>
</evidence>
<feature type="compositionally biased region" description="Low complexity" evidence="10">
    <location>
        <begin position="1249"/>
        <end position="1259"/>
    </location>
</feature>
<feature type="compositionally biased region" description="Low complexity" evidence="10">
    <location>
        <begin position="996"/>
        <end position="1007"/>
    </location>
</feature>
<feature type="compositionally biased region" description="Low complexity" evidence="10">
    <location>
        <begin position="960"/>
        <end position="972"/>
    </location>
</feature>
<dbReference type="GO" id="GO:0016592">
    <property type="term" value="C:mediator complex"/>
    <property type="evidence" value="ECO:0007669"/>
    <property type="project" value="InterPro"/>
</dbReference>
<protein>
    <recommendedName>
        <fullName evidence="3 9">Mediator of RNA polymerase II transcription subunit 1</fullName>
    </recommendedName>
    <alternativeName>
        <fullName evidence="8 9">Mediator complex subunit 1</fullName>
    </alternativeName>
</protein>
<feature type="compositionally biased region" description="Basic and acidic residues" evidence="10">
    <location>
        <begin position="973"/>
        <end position="990"/>
    </location>
</feature>
<proteinExistence type="inferred from homology"/>
<organism evidence="12 13">
    <name type="scientific">Sitophilus oryzae</name>
    <name type="common">Rice weevil</name>
    <name type="synonym">Curculio oryzae</name>
    <dbReference type="NCBI Taxonomy" id="7048"/>
    <lineage>
        <taxon>Eukaryota</taxon>
        <taxon>Metazoa</taxon>
        <taxon>Ecdysozoa</taxon>
        <taxon>Arthropoda</taxon>
        <taxon>Hexapoda</taxon>
        <taxon>Insecta</taxon>
        <taxon>Pterygota</taxon>
        <taxon>Neoptera</taxon>
        <taxon>Endopterygota</taxon>
        <taxon>Coleoptera</taxon>
        <taxon>Polyphaga</taxon>
        <taxon>Cucujiformia</taxon>
        <taxon>Curculionidae</taxon>
        <taxon>Dryophthorinae</taxon>
        <taxon>Sitophilus</taxon>
    </lineage>
</organism>
<evidence type="ECO:0000256" key="2">
    <source>
        <dbReference type="ARBA" id="ARBA00006210"/>
    </source>
</evidence>
<keyword evidence="12" id="KW-1185">Reference proteome</keyword>
<feature type="compositionally biased region" description="Low complexity" evidence="10">
    <location>
        <begin position="736"/>
        <end position="773"/>
    </location>
</feature>
<feature type="compositionally biased region" description="Polar residues" evidence="10">
    <location>
        <begin position="923"/>
        <end position="959"/>
    </location>
</feature>
<evidence type="ECO:0000256" key="1">
    <source>
        <dbReference type="ARBA" id="ARBA00004123"/>
    </source>
</evidence>
<sequence length="1475" mass="159279">MLEKMNKLQYSVTTMPVSGSGKDKAKDWQLEILMEKLRSKASQFKSLPEISKNVRMTLLEKRYALDSVEKTQHQKCLDTLQHVIKVTGLQSMIERLESLTRQLGLRFVVESSGVFIFSDMFYLEIILDPTGTVKDVKIHHEGKVEQQSCLELVNCLSRGDFTDFTTQLEGFVSIYQLNAEKKVKCKAFTALESLEADLSTLAQLHTFMKDPFNLLHKSPVGILEKRRGGHPMKLTYFVSPYDLLNIEKSELDAISIDSIISKNLGYSVTVCMEGSTAHKLPTTTLITVNRSLNGKSTPTYTPLTSQNCSTVPACFTLKLNKPMPLCVSLLRKIHQIQQIPDIDNISNTPKPLLNLIVNHSSDGKMSSNNNKGLFVTLPDQTHCYCMTENKNMNGIFVSNILFTHPAQVASILTVLREQALFNTVIGSCVRPNSRQSFDNMTMFEVSALSSTQISISLEHPLEEFMATADIDLSDVSNLVCRIQNPGTPPPTNAPDIVSELATKVLNKSFSIPVTLRAVIKMWEKQATRRNLYSGQENFSLPLGSVDPGGHKGPGSGTGSGLSEYGGLQDKIKQEPGSLQGQGQTGHQGAMLQDPQGMSYESMMASNFQNFPPSDGVLTNIELTSILSGGSDKQTANKRQKRKATDDLWRSGKRKVGISDDSELIETSSCDSTSRSTPISQETEIPTPNSGSHSDLELSNIDSSEFLGSLDKTSGEPETVDMNEILSSAPLKKNVHEPSPSSTSSVVSDISEKSIVPPNVSITPITSSTSPVFTGSNTEKRPGIEIIPISQAVTSLISSSITITPITTTTKISDDKREKKSSRSSREEKEKRRKRKRDESPMGPPDKVPPKQDPLNKPVSVSIKPAESPPLSSSTPTSPNMLRKFSPSPTSSRPLSLSGKLSPNLMKPNKSSSHHSPSPKNSPAHVSSSPKHSLASISSPKHHGTSPSAGGSGKPSMSTLKSAANSNSPSSKGSSEKSKNKDSSRDKDKSRGLFNVSGSKSKSSSLKVKPLDLNICNEAVTSDGLPSPSADSKSSQNLLRNRKGSLSAIVDKLNIKVNAQHSDIPTDLSSKPSSKVPNKDGKSSGKVTGDTKNSEYMVKTSSDGMKLTINKPRTKENKSSSSSGLSSSSSSLSGSGGLVKSTVSTSSGSPKIHTGLKPGVNSGPASKKPQQVQKSSSSSSIPNSNTTAYASSGNLKTSSSSNKPSSSNSSSKIASVAGLQKTISKPTTSPKFGSTVADLNRSKDRLKQNKSSSEKSIFSSLKERGKSSPTQNDLDSIYKLPPKMMDPYTSSLMMEGMMKTLDTNFQIPKLSARTSEEKKKNELNNMNRSTVDTKLFDMVKNEIKYPIAIPPMNSLDQKIRNNMSSVLVGGSKGEDSDDKKKDITQNISGTEDLFRTTDPLNPYPSASEALHSLTLASKYAPTTTIDTEALDFSKAPAFPHSPSVSVHIVNSRASSRSSSCLGDDDLMDEGMVTLGK</sequence>
<gene>
    <name evidence="13" type="primary">LOC115879117</name>
</gene>
<feature type="compositionally biased region" description="Low complexity" evidence="10">
    <location>
        <begin position="868"/>
        <end position="878"/>
    </location>
</feature>
<evidence type="ECO:0000313" key="12">
    <source>
        <dbReference type="Proteomes" id="UP000504635"/>
    </source>
</evidence>
<evidence type="ECO:0000313" key="13">
    <source>
        <dbReference type="RefSeq" id="XP_030751628.1"/>
    </source>
</evidence>
<feature type="compositionally biased region" description="Low complexity" evidence="10">
    <location>
        <begin position="885"/>
        <end position="897"/>
    </location>
</feature>
<feature type="compositionally biased region" description="Polar residues" evidence="10">
    <location>
        <begin position="1059"/>
        <end position="1075"/>
    </location>
</feature>
<keyword evidence="6 9" id="KW-0804">Transcription</keyword>
<feature type="compositionally biased region" description="Polar residues" evidence="10">
    <location>
        <begin position="1028"/>
        <end position="1038"/>
    </location>
</feature>
<feature type="domain" description="Mediator complex subunit Med1" evidence="11">
    <location>
        <begin position="74"/>
        <end position="430"/>
    </location>
</feature>